<dbReference type="Proteomes" id="UP000249341">
    <property type="component" value="Unassembled WGS sequence"/>
</dbReference>
<dbReference type="AlphaFoldDB" id="A0A327ZJ83"/>
<gene>
    <name evidence="1" type="ORF">B0I29_102305</name>
</gene>
<dbReference type="RefSeq" id="WP_111647638.1">
    <property type="nucleotide sequence ID" value="NZ_JACHWI010000003.1"/>
</dbReference>
<name>A0A327ZJ83_9ACTN</name>
<evidence type="ECO:0000313" key="2">
    <source>
        <dbReference type="Proteomes" id="UP000249341"/>
    </source>
</evidence>
<comment type="caution">
    <text evidence="1">The sequence shown here is derived from an EMBL/GenBank/DDBJ whole genome shotgun (WGS) entry which is preliminary data.</text>
</comment>
<proteinExistence type="predicted"/>
<reference evidence="1 2" key="1">
    <citation type="submission" date="2018-06" db="EMBL/GenBank/DDBJ databases">
        <title>Genomic Encyclopedia of Type Strains, Phase III (KMG-III): the genomes of soil and plant-associated and newly described type strains.</title>
        <authorList>
            <person name="Whitman W."/>
        </authorList>
    </citation>
    <scope>NUCLEOTIDE SEQUENCE [LARGE SCALE GENOMIC DNA]</scope>
    <source>
        <strain evidence="1 2">CGMCC 4.7090</strain>
    </source>
</reference>
<keyword evidence="2" id="KW-1185">Reference proteome</keyword>
<evidence type="ECO:0000313" key="1">
    <source>
        <dbReference type="EMBL" id="RAK42480.1"/>
    </source>
</evidence>
<sequence>MDVTIRNINGGNTVIGDFGRIESHGTDMNAAVAALLEILRQHRDDLADPEAVRTAARGVRDEARSPRPNRERMLALLRDLAAGAGGVTAVAGATEAVTALVQNLS</sequence>
<accession>A0A327ZJ83</accession>
<protein>
    <submittedName>
        <fullName evidence="1">Uncharacterized protein</fullName>
    </submittedName>
</protein>
<organism evidence="1 2">
    <name type="scientific">Actinoplanes lutulentus</name>
    <dbReference type="NCBI Taxonomy" id="1287878"/>
    <lineage>
        <taxon>Bacteria</taxon>
        <taxon>Bacillati</taxon>
        <taxon>Actinomycetota</taxon>
        <taxon>Actinomycetes</taxon>
        <taxon>Micromonosporales</taxon>
        <taxon>Micromonosporaceae</taxon>
        <taxon>Actinoplanes</taxon>
    </lineage>
</organism>
<dbReference type="EMBL" id="QLMJ01000002">
    <property type="protein sequence ID" value="RAK42480.1"/>
    <property type="molecule type" value="Genomic_DNA"/>
</dbReference>